<dbReference type="AlphaFoldDB" id="A0A024UF14"/>
<evidence type="ECO:0000313" key="4">
    <source>
        <dbReference type="EMBL" id="ETW04864.1"/>
    </source>
</evidence>
<dbReference type="PANTHER" id="PTHR12630:SF1">
    <property type="entry name" value="GLUCOSIDASE 2 SUBUNIT BETA"/>
    <property type="match status" value="1"/>
</dbReference>
<dbReference type="EMBL" id="KI913957">
    <property type="protein sequence ID" value="ETW04864.1"/>
    <property type="molecule type" value="Genomic_DNA"/>
</dbReference>
<dbReference type="OrthoDB" id="28322at2759"/>
<feature type="domain" description="Glucosidase II beta subunit N-terminal" evidence="3">
    <location>
        <begin position="73"/>
        <end position="173"/>
    </location>
</feature>
<gene>
    <name evidence="4" type="ORF">H310_03984</name>
</gene>
<evidence type="ECO:0000256" key="2">
    <source>
        <dbReference type="SAM" id="MobiDB-lite"/>
    </source>
</evidence>
<accession>A0A024UF14</accession>
<dbReference type="GO" id="GO:0006491">
    <property type="term" value="P:N-glycan processing"/>
    <property type="evidence" value="ECO:0007669"/>
    <property type="project" value="TreeGrafter"/>
</dbReference>
<dbReference type="GeneID" id="20081034"/>
<dbReference type="RefSeq" id="XP_008866305.1">
    <property type="nucleotide sequence ID" value="XM_008868083.1"/>
</dbReference>
<dbReference type="InterPro" id="IPR028146">
    <property type="entry name" value="PRKCSH_N"/>
</dbReference>
<dbReference type="STRING" id="157072.A0A024UF14"/>
<feature type="region of interest" description="Disordered" evidence="2">
    <location>
        <begin position="221"/>
        <end position="260"/>
    </location>
</feature>
<dbReference type="eggNOG" id="KOG2397">
    <property type="taxonomic scope" value="Eukaryota"/>
</dbReference>
<dbReference type="PANTHER" id="PTHR12630">
    <property type="entry name" value="N-LINKED OLIGOSACCHARIDE PROCESSING"/>
    <property type="match status" value="1"/>
</dbReference>
<dbReference type="VEuPathDB" id="FungiDB:H310_03984"/>
<proteinExistence type="predicted"/>
<dbReference type="GO" id="GO:0017177">
    <property type="term" value="C:glucosidase II complex"/>
    <property type="evidence" value="ECO:0007669"/>
    <property type="project" value="TreeGrafter"/>
</dbReference>
<dbReference type="Pfam" id="PF12999">
    <property type="entry name" value="PRKCSH-like"/>
    <property type="match status" value="1"/>
</dbReference>
<sequence>MIRMTIIRIHLVHTNFASVDSRNHPTSDLGGAREMKMQSILAAILVFTCLQVTASTSTCISALDGKVLDLRESADIVNDDFCDCMDGVDEPATSACSHLPTSMFQCRNEDALTLSIHSSRVHDGVCDCCDGTDEPDGRCANTCHIEIAKRREQAAKDLVVLKSGLAERQRRLRVLAADDAKKELDLVTHAAAHREWRALKLQMQVFLDRETRREYEMQVASAKKNQLAEDDPSDHALHPADAASFLDDSPSPPVTQPDDADVATEFQHPKVQRFLGHAVVYRQNGNWVSALANDAFIVFSSQMSLRAYMHDVIESAKRTPVRTAAERRKEDFLGPLFNGGREGQVLVLTAALRGLGLVLAPVRLVVEAIWWAQYYWSLLLHRIVPPAVLRLWQQGVDMIVLDAWRSQPRLALRRLLQGRFFWWYWYTSWGVSTVWDAPVVAYNYLFPAVDTTVVLPEASSLRKIMEALDSEIAQTQRDMDVLTAVDATDYGECCRILKGTCTVAQFEVGGSTDDVRLTMPCRSTCTKCVRLAQCIKTKYEWGRGSDGTKTARRRSQWCLRMVKSAGAGRRDRRGWCSNAGLKTSSFGSKNSRRARIPSRWRLPPHVRRRRWMRLPPPPPTDGPAMNYECSRMTYVGSGMGPSSLDFAKDTPMNVSVSSRTWMAWGKTTTGGLYLGSDPFHIA</sequence>
<keyword evidence="1" id="KW-0175">Coiled coil</keyword>
<reference evidence="4" key="1">
    <citation type="submission" date="2013-12" db="EMBL/GenBank/DDBJ databases">
        <title>The Genome Sequence of Aphanomyces invadans NJM9701.</title>
        <authorList>
            <consortium name="The Broad Institute Genomics Platform"/>
            <person name="Russ C."/>
            <person name="Tyler B."/>
            <person name="van West P."/>
            <person name="Dieguez-Uribeondo J."/>
            <person name="Young S.K."/>
            <person name="Zeng Q."/>
            <person name="Gargeya S."/>
            <person name="Fitzgerald M."/>
            <person name="Abouelleil A."/>
            <person name="Alvarado L."/>
            <person name="Chapman S.B."/>
            <person name="Gainer-Dewar J."/>
            <person name="Goldberg J."/>
            <person name="Griggs A."/>
            <person name="Gujja S."/>
            <person name="Hansen M."/>
            <person name="Howarth C."/>
            <person name="Imamovic A."/>
            <person name="Ireland A."/>
            <person name="Larimer J."/>
            <person name="McCowan C."/>
            <person name="Murphy C."/>
            <person name="Pearson M."/>
            <person name="Poon T.W."/>
            <person name="Priest M."/>
            <person name="Roberts A."/>
            <person name="Saif S."/>
            <person name="Shea T."/>
            <person name="Sykes S."/>
            <person name="Wortman J."/>
            <person name="Nusbaum C."/>
            <person name="Birren B."/>
        </authorList>
    </citation>
    <scope>NUCLEOTIDE SEQUENCE [LARGE SCALE GENOMIC DNA]</scope>
    <source>
        <strain evidence="4">NJM9701</strain>
    </source>
</reference>
<dbReference type="InterPro" id="IPR039794">
    <property type="entry name" value="Gtb1-like"/>
</dbReference>
<name>A0A024UF14_9STRA</name>
<organism evidence="4">
    <name type="scientific">Aphanomyces invadans</name>
    <dbReference type="NCBI Taxonomy" id="157072"/>
    <lineage>
        <taxon>Eukaryota</taxon>
        <taxon>Sar</taxon>
        <taxon>Stramenopiles</taxon>
        <taxon>Oomycota</taxon>
        <taxon>Saprolegniomycetes</taxon>
        <taxon>Saprolegniales</taxon>
        <taxon>Verrucalvaceae</taxon>
        <taxon>Aphanomyces</taxon>
    </lineage>
</organism>
<evidence type="ECO:0000256" key="1">
    <source>
        <dbReference type="SAM" id="Coils"/>
    </source>
</evidence>
<protein>
    <recommendedName>
        <fullName evidence="3">Glucosidase II beta subunit N-terminal domain-containing protein</fullName>
    </recommendedName>
</protein>
<evidence type="ECO:0000259" key="3">
    <source>
        <dbReference type="Pfam" id="PF12999"/>
    </source>
</evidence>
<feature type="coiled-coil region" evidence="1">
    <location>
        <begin position="458"/>
        <end position="485"/>
    </location>
</feature>